<keyword evidence="1" id="KW-1133">Transmembrane helix</keyword>
<dbReference type="Pfam" id="PF03334">
    <property type="entry name" value="PhaG_MnhG_YufB"/>
    <property type="match status" value="1"/>
</dbReference>
<dbReference type="NCBIfam" id="TIGR01300">
    <property type="entry name" value="CPA3_mnhG_phaG"/>
    <property type="match status" value="1"/>
</dbReference>
<dbReference type="RefSeq" id="WP_126011015.1">
    <property type="nucleotide sequence ID" value="NZ_CP032509.1"/>
</dbReference>
<accession>A0A3S9B6V7</accession>
<dbReference type="PANTHER" id="PTHR34703:SF1">
    <property type="entry name" value="ANTIPORTER SUBUNIT MNHG2-RELATED"/>
    <property type="match status" value="1"/>
</dbReference>
<dbReference type="Proteomes" id="UP000268192">
    <property type="component" value="Chromosome"/>
</dbReference>
<dbReference type="EMBL" id="CP032509">
    <property type="protein sequence ID" value="AZN72688.1"/>
    <property type="molecule type" value="Genomic_DNA"/>
</dbReference>
<evidence type="ECO:0000313" key="3">
    <source>
        <dbReference type="Proteomes" id="UP000268192"/>
    </source>
</evidence>
<dbReference type="PANTHER" id="PTHR34703">
    <property type="entry name" value="ANTIPORTER SUBUNIT MNHG2-RELATED"/>
    <property type="match status" value="1"/>
</dbReference>
<keyword evidence="1" id="KW-0812">Transmembrane</keyword>
<dbReference type="NCBIfam" id="NF009314">
    <property type="entry name" value="PRK12674.1-2"/>
    <property type="match status" value="1"/>
</dbReference>
<dbReference type="InterPro" id="IPR005133">
    <property type="entry name" value="PhaG_MnhG_YufB"/>
</dbReference>
<dbReference type="KEGG" id="abaw:D5400_16675"/>
<proteinExistence type="predicted"/>
<feature type="transmembrane region" description="Helical" evidence="1">
    <location>
        <begin position="65"/>
        <end position="87"/>
    </location>
</feature>
<reference evidence="2 3" key="1">
    <citation type="submission" date="2018-09" db="EMBL/GenBank/DDBJ databases">
        <title>Marinorhizobium profundi gen. nov., sp. nov., isolated from a deep-sea sediment sample from the New Britain Trench and proposal of Marinorhizobiaceae fam. nov. in the order Rhizobiales of the class Alphaproteobacteria.</title>
        <authorList>
            <person name="Cao J."/>
        </authorList>
    </citation>
    <scope>NUCLEOTIDE SEQUENCE [LARGE SCALE GENOMIC DNA]</scope>
    <source>
        <strain evidence="2 3">WS11</strain>
    </source>
</reference>
<name>A0A3S9B6V7_9HYPH</name>
<evidence type="ECO:0000313" key="2">
    <source>
        <dbReference type="EMBL" id="AZN72688.1"/>
    </source>
</evidence>
<evidence type="ECO:0000256" key="1">
    <source>
        <dbReference type="SAM" id="Phobius"/>
    </source>
</evidence>
<protein>
    <submittedName>
        <fullName evidence="2">Monovalent cation/H(+) antiporter subunit G</fullName>
    </submittedName>
</protein>
<dbReference type="GO" id="GO:0015385">
    <property type="term" value="F:sodium:proton antiporter activity"/>
    <property type="evidence" value="ECO:0007669"/>
    <property type="project" value="TreeGrafter"/>
</dbReference>
<sequence length="121" mass="12228">MTLAIELLTAALVVVGAIFSLLAAVGIVRLPDVYSRMHAASKAGTVGSGLLLIALGLHALDGGTFMRAIAGVIFLLLTAPISAHLLARAAYAAGYTLSPLTVLNEMPVEPGSATASGSRSE</sequence>
<dbReference type="OrthoDB" id="4427992at2"/>
<keyword evidence="1" id="KW-0472">Membrane</keyword>
<dbReference type="AlphaFoldDB" id="A0A3S9B6V7"/>
<keyword evidence="3" id="KW-1185">Reference proteome</keyword>
<feature type="transmembrane region" description="Helical" evidence="1">
    <location>
        <begin position="6"/>
        <end position="28"/>
    </location>
</feature>
<gene>
    <name evidence="2" type="ORF">D5400_16675</name>
</gene>
<organism evidence="2 3">
    <name type="scientific">Georhizobium profundi</name>
    <dbReference type="NCBI Taxonomy" id="2341112"/>
    <lineage>
        <taxon>Bacteria</taxon>
        <taxon>Pseudomonadati</taxon>
        <taxon>Pseudomonadota</taxon>
        <taxon>Alphaproteobacteria</taxon>
        <taxon>Hyphomicrobiales</taxon>
        <taxon>Rhizobiaceae</taxon>
        <taxon>Georhizobium</taxon>
    </lineage>
</organism>